<dbReference type="OrthoDB" id="7984201at2759"/>
<organism evidence="2 3">
    <name type="scientific">Verruconis gallopava</name>
    <dbReference type="NCBI Taxonomy" id="253628"/>
    <lineage>
        <taxon>Eukaryota</taxon>
        <taxon>Fungi</taxon>
        <taxon>Dikarya</taxon>
        <taxon>Ascomycota</taxon>
        <taxon>Pezizomycotina</taxon>
        <taxon>Dothideomycetes</taxon>
        <taxon>Pleosporomycetidae</taxon>
        <taxon>Venturiales</taxon>
        <taxon>Sympoventuriaceae</taxon>
        <taxon>Verruconis</taxon>
    </lineage>
</organism>
<feature type="chain" id="PRO_5002248421" description="Phosphatidylinositol-specific phospholipase C X domain-containing protein" evidence="1">
    <location>
        <begin position="22"/>
        <end position="367"/>
    </location>
</feature>
<dbReference type="HOGENOM" id="CLU_037358_1_0_1"/>
<dbReference type="GO" id="GO:0008081">
    <property type="term" value="F:phosphoric diester hydrolase activity"/>
    <property type="evidence" value="ECO:0007669"/>
    <property type="project" value="InterPro"/>
</dbReference>
<dbReference type="PANTHER" id="PTHR13593:SF80">
    <property type="entry name" value="PLC-LIKE PHOSPHODIESTERASE"/>
    <property type="match status" value="1"/>
</dbReference>
<dbReference type="InterPro" id="IPR051057">
    <property type="entry name" value="PI-PLC_domain"/>
</dbReference>
<evidence type="ECO:0000313" key="3">
    <source>
        <dbReference type="Proteomes" id="UP000053259"/>
    </source>
</evidence>
<evidence type="ECO:0008006" key="4">
    <source>
        <dbReference type="Google" id="ProtNLM"/>
    </source>
</evidence>
<keyword evidence="3" id="KW-1185">Reference proteome</keyword>
<name>A0A0D2A2I4_9PEZI</name>
<protein>
    <recommendedName>
        <fullName evidence="4">Phosphatidylinositol-specific phospholipase C X domain-containing protein</fullName>
    </recommendedName>
</protein>
<feature type="signal peptide" evidence="1">
    <location>
        <begin position="1"/>
        <end position="21"/>
    </location>
</feature>
<sequence length="367" mass="38717">MNSLLASTALFFSLFGSTAFARPQTTSTSTACNNSPSLCSRSYANVTYLGAHDSAFISNSSNGYDISGNQYFNTTTQLNAGVRLLQSQIQSAGSSNSSSDLHLCHTSCSLLDAGTVESWLTEVKTWMDSNPNEVVTMLLVNGANADATTLGEIFTNSGITKYAYTPTSSTPSSWPTLQEMISADTRLVIFIASLSSNTGAEFLLNEFDYVWENNYDVTDASNFTCTPARPSAVAGSLSTAKSSGRMFLMNHFLDQNELIAQVPDVAAANTTNSPDTSIVGSLGYSASQCTSQYGAPPNYILVDWFNVGPAISTVDSLNGVTAATGREQVTTANLKVASSSSSDSRRTESSALALVIGFAVAASVGWI</sequence>
<dbReference type="Proteomes" id="UP000053259">
    <property type="component" value="Unassembled WGS sequence"/>
</dbReference>
<dbReference type="Gene3D" id="3.20.20.190">
    <property type="entry name" value="Phosphatidylinositol (PI) phosphodiesterase"/>
    <property type="match status" value="1"/>
</dbReference>
<dbReference type="InParanoid" id="A0A0D2A2I4"/>
<dbReference type="GeneID" id="27315878"/>
<evidence type="ECO:0000313" key="2">
    <source>
        <dbReference type="EMBL" id="KIW00550.1"/>
    </source>
</evidence>
<dbReference type="VEuPathDB" id="FungiDB:PV09_07905"/>
<dbReference type="RefSeq" id="XP_016210419.1">
    <property type="nucleotide sequence ID" value="XM_016361737.1"/>
</dbReference>
<dbReference type="AlphaFoldDB" id="A0A0D2A2I4"/>
<gene>
    <name evidence="2" type="ORF">PV09_07905</name>
</gene>
<dbReference type="GO" id="GO:0006629">
    <property type="term" value="P:lipid metabolic process"/>
    <property type="evidence" value="ECO:0007669"/>
    <property type="project" value="InterPro"/>
</dbReference>
<dbReference type="PANTHER" id="PTHR13593">
    <property type="match status" value="1"/>
</dbReference>
<reference evidence="2 3" key="1">
    <citation type="submission" date="2015-01" db="EMBL/GenBank/DDBJ databases">
        <title>The Genome Sequence of Ochroconis gallopava CBS43764.</title>
        <authorList>
            <consortium name="The Broad Institute Genomics Platform"/>
            <person name="Cuomo C."/>
            <person name="de Hoog S."/>
            <person name="Gorbushina A."/>
            <person name="Stielow B."/>
            <person name="Teixiera M."/>
            <person name="Abouelleil A."/>
            <person name="Chapman S.B."/>
            <person name="Priest M."/>
            <person name="Young S.K."/>
            <person name="Wortman J."/>
            <person name="Nusbaum C."/>
            <person name="Birren B."/>
        </authorList>
    </citation>
    <scope>NUCLEOTIDE SEQUENCE [LARGE SCALE GENOMIC DNA]</scope>
    <source>
        <strain evidence="2 3">CBS 43764</strain>
    </source>
</reference>
<keyword evidence="1" id="KW-0732">Signal</keyword>
<dbReference type="Pfam" id="PF26146">
    <property type="entry name" value="PI-PLC_X"/>
    <property type="match status" value="1"/>
</dbReference>
<dbReference type="InterPro" id="IPR017946">
    <property type="entry name" value="PLC-like_Pdiesterase_TIM-brl"/>
</dbReference>
<proteinExistence type="predicted"/>
<accession>A0A0D2A2I4</accession>
<dbReference type="STRING" id="253628.A0A0D2A2I4"/>
<dbReference type="SUPFAM" id="SSF51695">
    <property type="entry name" value="PLC-like phosphodiesterases"/>
    <property type="match status" value="1"/>
</dbReference>
<evidence type="ECO:0000256" key="1">
    <source>
        <dbReference type="SAM" id="SignalP"/>
    </source>
</evidence>
<dbReference type="EMBL" id="KN847562">
    <property type="protein sequence ID" value="KIW00550.1"/>
    <property type="molecule type" value="Genomic_DNA"/>
</dbReference>